<proteinExistence type="predicted"/>
<sequence>MFETFNGNINSKKFTIVEVSKSERDVFILCGVFDEAVMKIENEVSYVKIHPLLRVSKPEGKKIMFVFSSHNPCSSWGGCEQLVESTQYDPY</sequence>
<keyword evidence="2" id="KW-1185">Reference proteome</keyword>
<gene>
    <name evidence="1" type="ORF">NPIL_664491</name>
</gene>
<protein>
    <submittedName>
        <fullName evidence="1">Uncharacterized protein</fullName>
    </submittedName>
</protein>
<evidence type="ECO:0000313" key="2">
    <source>
        <dbReference type="Proteomes" id="UP000887013"/>
    </source>
</evidence>
<name>A0A8X6Q6T7_NEPPI</name>
<dbReference type="EMBL" id="BMAW01028818">
    <property type="protein sequence ID" value="GFU09180.1"/>
    <property type="molecule type" value="Genomic_DNA"/>
</dbReference>
<organism evidence="1 2">
    <name type="scientific">Nephila pilipes</name>
    <name type="common">Giant wood spider</name>
    <name type="synonym">Nephila maculata</name>
    <dbReference type="NCBI Taxonomy" id="299642"/>
    <lineage>
        <taxon>Eukaryota</taxon>
        <taxon>Metazoa</taxon>
        <taxon>Ecdysozoa</taxon>
        <taxon>Arthropoda</taxon>
        <taxon>Chelicerata</taxon>
        <taxon>Arachnida</taxon>
        <taxon>Araneae</taxon>
        <taxon>Araneomorphae</taxon>
        <taxon>Entelegynae</taxon>
        <taxon>Araneoidea</taxon>
        <taxon>Nephilidae</taxon>
        <taxon>Nephila</taxon>
    </lineage>
</organism>
<dbReference type="Proteomes" id="UP000887013">
    <property type="component" value="Unassembled WGS sequence"/>
</dbReference>
<comment type="caution">
    <text evidence="1">The sequence shown here is derived from an EMBL/GenBank/DDBJ whole genome shotgun (WGS) entry which is preliminary data.</text>
</comment>
<dbReference type="AlphaFoldDB" id="A0A8X6Q6T7"/>
<evidence type="ECO:0000313" key="1">
    <source>
        <dbReference type="EMBL" id="GFU09180.1"/>
    </source>
</evidence>
<reference evidence="1" key="1">
    <citation type="submission" date="2020-08" db="EMBL/GenBank/DDBJ databases">
        <title>Multicomponent nature underlies the extraordinary mechanical properties of spider dragline silk.</title>
        <authorList>
            <person name="Kono N."/>
            <person name="Nakamura H."/>
            <person name="Mori M."/>
            <person name="Yoshida Y."/>
            <person name="Ohtoshi R."/>
            <person name="Malay A.D."/>
            <person name="Moran D.A.P."/>
            <person name="Tomita M."/>
            <person name="Numata K."/>
            <person name="Arakawa K."/>
        </authorList>
    </citation>
    <scope>NUCLEOTIDE SEQUENCE</scope>
</reference>
<accession>A0A8X6Q6T7</accession>